<keyword evidence="1" id="KW-0472">Membrane</keyword>
<feature type="transmembrane region" description="Helical" evidence="1">
    <location>
        <begin position="358"/>
        <end position="375"/>
    </location>
</feature>
<feature type="transmembrane region" description="Helical" evidence="1">
    <location>
        <begin position="182"/>
        <end position="208"/>
    </location>
</feature>
<dbReference type="Proteomes" id="UP000606889">
    <property type="component" value="Unassembled WGS sequence"/>
</dbReference>
<keyword evidence="3" id="KW-1185">Reference proteome</keyword>
<feature type="transmembrane region" description="Helical" evidence="1">
    <location>
        <begin position="333"/>
        <end position="352"/>
    </location>
</feature>
<feature type="transmembrane region" description="Helical" evidence="1">
    <location>
        <begin position="105"/>
        <end position="127"/>
    </location>
</feature>
<feature type="transmembrane region" description="Helical" evidence="1">
    <location>
        <begin position="12"/>
        <end position="31"/>
    </location>
</feature>
<organism evidence="2 3">
    <name type="scientific">Christensenella tenuis</name>
    <dbReference type="NCBI Taxonomy" id="2763033"/>
    <lineage>
        <taxon>Bacteria</taxon>
        <taxon>Bacillati</taxon>
        <taxon>Bacillota</taxon>
        <taxon>Clostridia</taxon>
        <taxon>Christensenellales</taxon>
        <taxon>Christensenellaceae</taxon>
        <taxon>Christensenella</taxon>
    </lineage>
</organism>
<name>A0ABR7EB82_9FIRM</name>
<protein>
    <recommendedName>
        <fullName evidence="4">Glycosyltransferase RgtA/B/C/D-like domain-containing protein</fullName>
    </recommendedName>
</protein>
<feature type="transmembrane region" description="Helical" evidence="1">
    <location>
        <begin position="133"/>
        <end position="149"/>
    </location>
</feature>
<reference evidence="2 3" key="1">
    <citation type="submission" date="2020-08" db="EMBL/GenBank/DDBJ databases">
        <title>Genome public.</title>
        <authorList>
            <person name="Liu C."/>
            <person name="Sun Q."/>
        </authorList>
    </citation>
    <scope>NUCLEOTIDE SEQUENCE [LARGE SCALE GENOMIC DNA]</scope>
    <source>
        <strain evidence="2 3">NSJ-35</strain>
    </source>
</reference>
<dbReference type="EMBL" id="JACOON010000001">
    <property type="protein sequence ID" value="MBC5647011.1"/>
    <property type="molecule type" value="Genomic_DNA"/>
</dbReference>
<gene>
    <name evidence="2" type="ORF">H8S18_01485</name>
</gene>
<sequence>MKSRQTILYKRKFDWLLFGTLIILVWGYILFHDLFGGTLFSYNDWDSYTLQALAWREGNAFLPQNYSWLELAEYEGNYYVSFPPVPSLIMFPLTFIFGSDVPSNFVIMVYSLLSVVFAYKCFCKIGVRDIFAMFWAIFFILGSNMFWMSTSGGSWFLAQGLNLTLCFGSILCFLYHKKTLSLILLAFAVGCRPFSICLFLIMFLYFCIQEYREASSPKIGFIVLHKMKYLIIPAFIALSYCSYNYIRFNDPFEFGHNYLPEFTGAGNEQFGLQYLQENAYNIFLRPVTLLGDASLDIPQFNGFMFFVANPIFIIWFVMVIRDVSSKKMTLEKILLIIGFSASLLLLLSHKTFGGWQFGARYTVDLLPFVLLYFLFSNKGKPAKWEFFLGSFALLFNLYGAVFMHLQIP</sequence>
<comment type="caution">
    <text evidence="2">The sequence shown here is derived from an EMBL/GenBank/DDBJ whole genome shotgun (WGS) entry which is preliminary data.</text>
</comment>
<evidence type="ECO:0000256" key="1">
    <source>
        <dbReference type="SAM" id="Phobius"/>
    </source>
</evidence>
<feature type="transmembrane region" description="Helical" evidence="1">
    <location>
        <begin position="229"/>
        <end position="246"/>
    </location>
</feature>
<feature type="transmembrane region" description="Helical" evidence="1">
    <location>
        <begin position="300"/>
        <end position="321"/>
    </location>
</feature>
<dbReference type="RefSeq" id="WP_186856538.1">
    <property type="nucleotide sequence ID" value="NZ_JACOON010000001.1"/>
</dbReference>
<feature type="transmembrane region" description="Helical" evidence="1">
    <location>
        <begin position="156"/>
        <end position="176"/>
    </location>
</feature>
<evidence type="ECO:0000313" key="2">
    <source>
        <dbReference type="EMBL" id="MBC5647011.1"/>
    </source>
</evidence>
<evidence type="ECO:0000313" key="3">
    <source>
        <dbReference type="Proteomes" id="UP000606889"/>
    </source>
</evidence>
<keyword evidence="1" id="KW-0812">Transmembrane</keyword>
<keyword evidence="1" id="KW-1133">Transmembrane helix</keyword>
<evidence type="ECO:0008006" key="4">
    <source>
        <dbReference type="Google" id="ProtNLM"/>
    </source>
</evidence>
<proteinExistence type="predicted"/>
<feature type="transmembrane region" description="Helical" evidence="1">
    <location>
        <begin position="387"/>
        <end position="407"/>
    </location>
</feature>
<accession>A0ABR7EB82</accession>